<name>A0ABP0E724_9ASCO</name>
<evidence type="ECO:0000256" key="8">
    <source>
        <dbReference type="ARBA" id="ARBA00022801"/>
    </source>
</evidence>
<dbReference type="InterPro" id="IPR038718">
    <property type="entry name" value="SNF2-like_sf"/>
</dbReference>
<accession>A0ABP0E724</accession>
<feature type="region of interest" description="Disordered" evidence="15">
    <location>
        <begin position="1"/>
        <end position="76"/>
    </location>
</feature>
<gene>
    <name evidence="19" type="primary">RAD5</name>
    <name evidence="19" type="ORF">CAAN4_B01222</name>
</gene>
<dbReference type="PROSITE" id="PS51192">
    <property type="entry name" value="HELICASE_ATP_BIND_1"/>
    <property type="match status" value="1"/>
</dbReference>
<dbReference type="InterPro" id="IPR027417">
    <property type="entry name" value="P-loop_NTPase"/>
</dbReference>
<feature type="domain" description="Helicase C-terminal" evidence="18">
    <location>
        <begin position="927"/>
        <end position="1098"/>
    </location>
</feature>
<dbReference type="InterPro" id="IPR014905">
    <property type="entry name" value="HIRAN"/>
</dbReference>
<evidence type="ECO:0000256" key="9">
    <source>
        <dbReference type="ARBA" id="ARBA00022806"/>
    </source>
</evidence>
<keyword evidence="4" id="KW-0479">Metal-binding</keyword>
<proteinExistence type="inferred from homology"/>
<dbReference type="Gene3D" id="3.40.50.300">
    <property type="entry name" value="P-loop containing nucleotide triphosphate hydrolases"/>
    <property type="match status" value="1"/>
</dbReference>
<evidence type="ECO:0000259" key="17">
    <source>
        <dbReference type="PROSITE" id="PS51192"/>
    </source>
</evidence>
<dbReference type="CDD" id="cd18008">
    <property type="entry name" value="DEXDc_SHPRH-like"/>
    <property type="match status" value="1"/>
</dbReference>
<keyword evidence="11" id="KW-0067">ATP-binding</keyword>
<evidence type="ECO:0000259" key="18">
    <source>
        <dbReference type="PROSITE" id="PS51194"/>
    </source>
</evidence>
<keyword evidence="8" id="KW-0378">Hydrolase</keyword>
<evidence type="ECO:0000256" key="2">
    <source>
        <dbReference type="ARBA" id="ARBA00007025"/>
    </source>
</evidence>
<dbReference type="InterPro" id="IPR001841">
    <property type="entry name" value="Znf_RING"/>
</dbReference>
<dbReference type="InterPro" id="IPR050628">
    <property type="entry name" value="SNF2_RAD54_helicase_TF"/>
</dbReference>
<reference evidence="19 20" key="1">
    <citation type="submission" date="2024-01" db="EMBL/GenBank/DDBJ databases">
        <authorList>
            <consortium name="Genoscope - CEA"/>
            <person name="William W."/>
        </authorList>
    </citation>
    <scope>NUCLEOTIDE SEQUENCE [LARGE SCALE GENOMIC DNA]</scope>
    <source>
        <strain evidence="19 20">29B2s-10</strain>
    </source>
</reference>
<dbReference type="SMART" id="SM00910">
    <property type="entry name" value="HIRAN"/>
    <property type="match status" value="1"/>
</dbReference>
<dbReference type="SUPFAM" id="SSF52540">
    <property type="entry name" value="P-loop containing nucleoside triphosphate hydrolases"/>
    <property type="match status" value="2"/>
</dbReference>
<dbReference type="Pfam" id="PF08797">
    <property type="entry name" value="HIRAN"/>
    <property type="match status" value="1"/>
</dbReference>
<evidence type="ECO:0000256" key="12">
    <source>
        <dbReference type="ARBA" id="ARBA00023204"/>
    </source>
</evidence>
<evidence type="ECO:0000256" key="7">
    <source>
        <dbReference type="ARBA" id="ARBA00022771"/>
    </source>
</evidence>
<organism evidence="19 20">
    <name type="scientific">[Candida] anglica</name>
    <dbReference type="NCBI Taxonomy" id="148631"/>
    <lineage>
        <taxon>Eukaryota</taxon>
        <taxon>Fungi</taxon>
        <taxon>Dikarya</taxon>
        <taxon>Ascomycota</taxon>
        <taxon>Saccharomycotina</taxon>
        <taxon>Pichiomycetes</taxon>
        <taxon>Debaryomycetaceae</taxon>
        <taxon>Kurtzmaniella</taxon>
    </lineage>
</organism>
<evidence type="ECO:0000313" key="20">
    <source>
        <dbReference type="Proteomes" id="UP001497600"/>
    </source>
</evidence>
<dbReference type="InterPro" id="IPR013083">
    <property type="entry name" value="Znf_RING/FYVE/PHD"/>
</dbReference>
<keyword evidence="9" id="KW-0347">Helicase</keyword>
<dbReference type="Gene3D" id="3.40.50.10810">
    <property type="entry name" value="Tandem AAA-ATPase domain"/>
    <property type="match status" value="1"/>
</dbReference>
<protein>
    <recommendedName>
        <fullName evidence="3">DNA repair protein RAD5</fullName>
    </recommendedName>
</protein>
<dbReference type="Pfam" id="PF00176">
    <property type="entry name" value="SNF2-rel_dom"/>
    <property type="match status" value="1"/>
</dbReference>
<keyword evidence="10" id="KW-0862">Zinc</keyword>
<evidence type="ECO:0000256" key="3">
    <source>
        <dbReference type="ARBA" id="ARBA00013412"/>
    </source>
</evidence>
<dbReference type="SMART" id="SM00184">
    <property type="entry name" value="RING"/>
    <property type="match status" value="1"/>
</dbReference>
<dbReference type="InterPro" id="IPR000330">
    <property type="entry name" value="SNF2_N"/>
</dbReference>
<dbReference type="InterPro" id="IPR018957">
    <property type="entry name" value="Znf_C3HC4_RING-type"/>
</dbReference>
<dbReference type="SUPFAM" id="SSF57850">
    <property type="entry name" value="RING/U-box"/>
    <property type="match status" value="1"/>
</dbReference>
<dbReference type="PROSITE" id="PS50089">
    <property type="entry name" value="ZF_RING_2"/>
    <property type="match status" value="1"/>
</dbReference>
<keyword evidence="12" id="KW-0234">DNA repair</keyword>
<sequence length="1103" mass="125987">MKDDISMSVVPKKRYFKSESDQDETSPGFFVREDSDNSDDDGALSKSESNNQDHMSDNKTSAQSTTYNIPIDIEPIVVDSEGSDDEIENGREEGFVFKSSQPKVQEKLQSCILSDHLFGPGNPQPKPEPEPERWTRYIGSLTLQAWATRPTMRPLPYKRCLIVKRLTPKKITFGKSNERSTAKFGDSSVVRLFSEPEAGNREIGRLPADITDIISPLMDLNIIEVSSHVIMDTESRLSIGDSFYVQLEFRLKQEAFTDDSNDFADPGHISKKAKKSGWNGTSESNEEAILRLRQASLVRLFEKVSLTESTTNENGGDPAIVIPDGNGETPIDQLDLDQLKQFYQANQQTELLQGLPETTTPPIENFKLDLRPYQRHGLSWMLSREKELDVLDKLSRKSDSEESEISTQTRANINEEGMMNPLWKSFRWPSKHQSRNSQEEAEYFYANLYSGELSIVKPIIKTMMRGGILADEMGLGKTISTLSLINSVPSDTDIPSEGFKKNYASNTTLIVVPMSLLSQWQSEFEKANNNSNHKCIVYYGDQTYSDLQQVLCGKERNIPIVMLTTYGTILNEYTRTLRVADGKPSGINSGLYSVKFFRIVLDEGHNIRNKAAKTTKAIYDLSSSRKWVLTGTPVINRLDDLYSLVKFLEVEPWNKFTYWKTFVTLPFEQKKIGQTLDVVKSILEPIFLRRTKNMKQKDGQPLVVLPPKEITIEEIKFSVKEQHMYDWFKALAARSFNEGMETGQLMKRYTQIFTHILRLRQVCCHMDLVGSASSDMPEDTENTVDTDISKETQGLISKMKQYNQGEGFENDEEIRLISTSLYEKVNFVDTECPICTSSPINISELTITTCGHTFCMSCILDHFNFQRLNWFHPSCPICRESISMYKLFKVRKSRKVTRIEPLSQPQDDREYVLYVYDPDRTSSKIQALIRHLRTLNTQCPGEQVVVFSQFSTYLDIIEDELNVQGSSDFCVFKFDGRLSMKNRKKVLDSFATMKESIESKNKTIILLLSLKAGGVGLNLTSASRAFMMDPWWSPSVEDQAIDRIHRIGQVENVKVVRFIMKDSIEQKMLKIQQRKKQIGEAVGDDVEERSKRRIEELQMLFEE</sequence>
<dbReference type="InterPro" id="IPR049730">
    <property type="entry name" value="SNF2/RAD54-like_C"/>
</dbReference>
<feature type="compositionally biased region" description="Polar residues" evidence="15">
    <location>
        <begin position="46"/>
        <end position="68"/>
    </location>
</feature>
<dbReference type="Proteomes" id="UP001497600">
    <property type="component" value="Chromosome B"/>
</dbReference>
<dbReference type="PROSITE" id="PS51194">
    <property type="entry name" value="HELICASE_CTER"/>
    <property type="match status" value="1"/>
</dbReference>
<dbReference type="PANTHER" id="PTHR45626">
    <property type="entry name" value="TRANSCRIPTION TERMINATION FACTOR 2-RELATED"/>
    <property type="match status" value="1"/>
</dbReference>
<keyword evidence="13" id="KW-0539">Nucleus</keyword>
<dbReference type="PANTHER" id="PTHR45626:SF22">
    <property type="entry name" value="DNA REPAIR PROTEIN RAD5"/>
    <property type="match status" value="1"/>
</dbReference>
<keyword evidence="6" id="KW-0227">DNA damage</keyword>
<evidence type="ECO:0000256" key="14">
    <source>
        <dbReference type="PROSITE-ProRule" id="PRU00175"/>
    </source>
</evidence>
<feature type="region of interest" description="Disordered" evidence="15">
    <location>
        <begin position="262"/>
        <end position="281"/>
    </location>
</feature>
<feature type="domain" description="Helicase ATP-binding" evidence="17">
    <location>
        <begin position="458"/>
        <end position="651"/>
    </location>
</feature>
<dbReference type="EMBL" id="OZ004254">
    <property type="protein sequence ID" value="CAK7895631.1"/>
    <property type="molecule type" value="Genomic_DNA"/>
</dbReference>
<dbReference type="SMART" id="SM00487">
    <property type="entry name" value="DEXDc"/>
    <property type="match status" value="1"/>
</dbReference>
<evidence type="ECO:0000256" key="1">
    <source>
        <dbReference type="ARBA" id="ARBA00004123"/>
    </source>
</evidence>
<evidence type="ECO:0000256" key="13">
    <source>
        <dbReference type="ARBA" id="ARBA00023242"/>
    </source>
</evidence>
<comment type="similarity">
    <text evidence="2">Belongs to the SNF2/RAD54 helicase family.</text>
</comment>
<dbReference type="PROSITE" id="PS00518">
    <property type="entry name" value="ZF_RING_1"/>
    <property type="match status" value="1"/>
</dbReference>
<keyword evidence="7 14" id="KW-0863">Zinc-finger</keyword>
<keyword evidence="5" id="KW-0547">Nucleotide-binding</keyword>
<evidence type="ECO:0000256" key="10">
    <source>
        <dbReference type="ARBA" id="ARBA00022833"/>
    </source>
</evidence>
<evidence type="ECO:0000256" key="6">
    <source>
        <dbReference type="ARBA" id="ARBA00022763"/>
    </source>
</evidence>
<evidence type="ECO:0000256" key="15">
    <source>
        <dbReference type="SAM" id="MobiDB-lite"/>
    </source>
</evidence>
<dbReference type="Pfam" id="PF00271">
    <property type="entry name" value="Helicase_C"/>
    <property type="match status" value="1"/>
</dbReference>
<evidence type="ECO:0000256" key="5">
    <source>
        <dbReference type="ARBA" id="ARBA00022741"/>
    </source>
</evidence>
<dbReference type="InterPro" id="IPR017907">
    <property type="entry name" value="Znf_RING_CS"/>
</dbReference>
<dbReference type="Gene3D" id="3.30.40.10">
    <property type="entry name" value="Zinc/RING finger domain, C3HC4 (zinc finger)"/>
    <property type="match status" value="1"/>
</dbReference>
<comment type="subcellular location">
    <subcellularLocation>
        <location evidence="1">Nucleus</location>
    </subcellularLocation>
</comment>
<evidence type="ECO:0000256" key="11">
    <source>
        <dbReference type="ARBA" id="ARBA00022840"/>
    </source>
</evidence>
<dbReference type="InterPro" id="IPR014001">
    <property type="entry name" value="Helicase_ATP-bd"/>
</dbReference>
<evidence type="ECO:0000256" key="4">
    <source>
        <dbReference type="ARBA" id="ARBA00022723"/>
    </source>
</evidence>
<evidence type="ECO:0000313" key="19">
    <source>
        <dbReference type="EMBL" id="CAK7895631.1"/>
    </source>
</evidence>
<dbReference type="SMART" id="SM00490">
    <property type="entry name" value="HELICc"/>
    <property type="match status" value="1"/>
</dbReference>
<dbReference type="CDD" id="cd18793">
    <property type="entry name" value="SF2_C_SNF"/>
    <property type="match status" value="1"/>
</dbReference>
<feature type="domain" description="RING-type" evidence="16">
    <location>
        <begin position="832"/>
        <end position="879"/>
    </location>
</feature>
<keyword evidence="20" id="KW-1185">Reference proteome</keyword>
<dbReference type="Pfam" id="PF00097">
    <property type="entry name" value="zf-C3HC4"/>
    <property type="match status" value="1"/>
</dbReference>
<evidence type="ECO:0000259" key="16">
    <source>
        <dbReference type="PROSITE" id="PS50089"/>
    </source>
</evidence>
<dbReference type="InterPro" id="IPR001650">
    <property type="entry name" value="Helicase_C-like"/>
</dbReference>